<feature type="region of interest" description="Disordered" evidence="1">
    <location>
        <begin position="1"/>
        <end position="55"/>
    </location>
</feature>
<accession>A0A2N5VG76</accession>
<protein>
    <submittedName>
        <fullName evidence="2">Uncharacterized protein</fullName>
    </submittedName>
</protein>
<name>A0A2N5VG76_9BASI</name>
<sequence length="139" mass="15510">MTKLHNIASNKRTRKKPANSLGAATPMTTNSTRIRTGCRNKKHNPQVKLTPRRAAGQFTWKRRISFLPPNITPPLSRNNPPPPPLSTKCFDLEQQPELYQMLLFVPQGVLQRAEISQIADRPKTESGLGSPQADLGHPL</sequence>
<reference evidence="2 3" key="1">
    <citation type="submission" date="2017-11" db="EMBL/GenBank/DDBJ databases">
        <title>De novo assembly and phasing of dikaryotic genomes from two isolates of Puccinia coronata f. sp. avenae, the causal agent of oat crown rust.</title>
        <authorList>
            <person name="Miller M.E."/>
            <person name="Zhang Y."/>
            <person name="Omidvar V."/>
            <person name="Sperschneider J."/>
            <person name="Schwessinger B."/>
            <person name="Raley C."/>
            <person name="Palmer J.M."/>
            <person name="Garnica D."/>
            <person name="Upadhyaya N."/>
            <person name="Rathjen J."/>
            <person name="Taylor J.M."/>
            <person name="Park R.F."/>
            <person name="Dodds P.N."/>
            <person name="Hirsch C.D."/>
            <person name="Kianian S.F."/>
            <person name="Figueroa M."/>
        </authorList>
    </citation>
    <scope>NUCLEOTIDE SEQUENCE [LARGE SCALE GENOMIC DNA]</scope>
    <source>
        <strain evidence="2">12SD80</strain>
    </source>
</reference>
<dbReference type="AlphaFoldDB" id="A0A2N5VG76"/>
<organism evidence="2 3">
    <name type="scientific">Puccinia coronata f. sp. avenae</name>
    <dbReference type="NCBI Taxonomy" id="200324"/>
    <lineage>
        <taxon>Eukaryota</taxon>
        <taxon>Fungi</taxon>
        <taxon>Dikarya</taxon>
        <taxon>Basidiomycota</taxon>
        <taxon>Pucciniomycotina</taxon>
        <taxon>Pucciniomycetes</taxon>
        <taxon>Pucciniales</taxon>
        <taxon>Pucciniaceae</taxon>
        <taxon>Puccinia</taxon>
    </lineage>
</organism>
<dbReference type="EMBL" id="PGCI01000019">
    <property type="protein sequence ID" value="PLW49013.1"/>
    <property type="molecule type" value="Genomic_DNA"/>
</dbReference>
<dbReference type="Proteomes" id="UP000235392">
    <property type="component" value="Unassembled WGS sequence"/>
</dbReference>
<evidence type="ECO:0000313" key="3">
    <source>
        <dbReference type="Proteomes" id="UP000235392"/>
    </source>
</evidence>
<proteinExistence type="predicted"/>
<gene>
    <name evidence="2" type="ORF">PCASD_05094</name>
</gene>
<feature type="region of interest" description="Disordered" evidence="1">
    <location>
        <begin position="120"/>
        <end position="139"/>
    </location>
</feature>
<evidence type="ECO:0000313" key="2">
    <source>
        <dbReference type="EMBL" id="PLW49013.1"/>
    </source>
</evidence>
<evidence type="ECO:0000256" key="1">
    <source>
        <dbReference type="SAM" id="MobiDB-lite"/>
    </source>
</evidence>
<feature type="compositionally biased region" description="Basic residues" evidence="1">
    <location>
        <begin position="36"/>
        <end position="45"/>
    </location>
</feature>
<comment type="caution">
    <text evidence="2">The sequence shown here is derived from an EMBL/GenBank/DDBJ whole genome shotgun (WGS) entry which is preliminary data.</text>
</comment>